<evidence type="ECO:0000256" key="4">
    <source>
        <dbReference type="ARBA" id="ARBA00022927"/>
    </source>
</evidence>
<dbReference type="AlphaFoldDB" id="A0A0G4KXS3"/>
<feature type="region of interest" description="Disordered" evidence="9">
    <location>
        <begin position="1"/>
        <end position="69"/>
    </location>
</feature>
<evidence type="ECO:0000256" key="3">
    <source>
        <dbReference type="ARBA" id="ARBA00022692"/>
    </source>
</evidence>
<accession>A0A0G4KXS3</accession>
<evidence type="ECO:0000256" key="5">
    <source>
        <dbReference type="ARBA" id="ARBA00022989"/>
    </source>
</evidence>
<dbReference type="InterPro" id="IPR000727">
    <property type="entry name" value="T_SNARE_dom"/>
</dbReference>
<name>A0A0G4KXS3_VERLO</name>
<comment type="subcellular location">
    <subcellularLocation>
        <location evidence="8">Endomembrane system</location>
        <topology evidence="8">Single-pass type IV membrane protein</topology>
    </subcellularLocation>
    <subcellularLocation>
        <location evidence="1">Golgi apparatus membrane</location>
    </subcellularLocation>
</comment>
<gene>
    <name evidence="12" type="ORF">BN1708_011161</name>
</gene>
<evidence type="ECO:0000313" key="12">
    <source>
        <dbReference type="EMBL" id="CRK14574.1"/>
    </source>
</evidence>
<feature type="transmembrane region" description="Helical" evidence="10">
    <location>
        <begin position="196"/>
        <end position="217"/>
    </location>
</feature>
<dbReference type="GO" id="GO:0000139">
    <property type="term" value="C:Golgi membrane"/>
    <property type="evidence" value="ECO:0007669"/>
    <property type="project" value="UniProtKB-SubCell"/>
</dbReference>
<dbReference type="PANTHER" id="PTHR12791">
    <property type="entry name" value="GOLGI SNARE BET1-RELATED"/>
    <property type="match status" value="1"/>
</dbReference>
<dbReference type="SUPFAM" id="SSF58038">
    <property type="entry name" value="SNARE fusion complex"/>
    <property type="match status" value="1"/>
</dbReference>
<dbReference type="CDD" id="cd15853">
    <property type="entry name" value="SNARE_Bet1"/>
    <property type="match status" value="1"/>
</dbReference>
<sequence length="218" mass="23618">MSAQEPTNNQLAEETPADKGKGVAETSVEDSAMDEDDSSSSDEEETRDSRSALFEGYNDGSRRPPSAGPSGGYGYGYAGGNGNGATSSPAFGAPGGFRSATPNRKEAPWANSKLTWQQRGQYSDAVLNELESQNDAQVEGILGKVKILKDMTHAIGDEIRDSSALAEKMNDTFDSTRLRIRGTMNRMLVMAQKTGVGWKVWLAFFAAVGFLFFYVWVF</sequence>
<keyword evidence="7 10" id="KW-0472">Membrane</keyword>
<keyword evidence="13" id="KW-1185">Reference proteome</keyword>
<evidence type="ECO:0000256" key="7">
    <source>
        <dbReference type="ARBA" id="ARBA00023136"/>
    </source>
</evidence>
<evidence type="ECO:0000256" key="8">
    <source>
        <dbReference type="ARBA" id="ARBA00046280"/>
    </source>
</evidence>
<feature type="domain" description="T-SNARE coiled-coil homology" evidence="11">
    <location>
        <begin position="128"/>
        <end position="190"/>
    </location>
</feature>
<dbReference type="FunFam" id="1.20.5.110:FF:000057">
    <property type="entry name" value="SNARE complex subunit (Bet1), putative"/>
    <property type="match status" value="1"/>
</dbReference>
<dbReference type="Gene3D" id="1.20.5.110">
    <property type="match status" value="1"/>
</dbReference>
<evidence type="ECO:0000256" key="1">
    <source>
        <dbReference type="ARBA" id="ARBA00004394"/>
    </source>
</evidence>
<dbReference type="GO" id="GO:0015031">
    <property type="term" value="P:protein transport"/>
    <property type="evidence" value="ECO:0007669"/>
    <property type="project" value="UniProtKB-KW"/>
</dbReference>
<dbReference type="PROSITE" id="PS50192">
    <property type="entry name" value="T_SNARE"/>
    <property type="match status" value="1"/>
</dbReference>
<keyword evidence="2" id="KW-0813">Transport</keyword>
<keyword evidence="3 10" id="KW-0812">Transmembrane</keyword>
<keyword evidence="4" id="KW-0653">Protein transport</keyword>
<dbReference type="STRING" id="100787.A0A0G4KXS3"/>
<dbReference type="InterPro" id="IPR039899">
    <property type="entry name" value="BET1_SNARE"/>
</dbReference>
<feature type="compositionally biased region" description="Polar residues" evidence="9">
    <location>
        <begin position="1"/>
        <end position="12"/>
    </location>
</feature>
<feature type="region of interest" description="Disordered" evidence="9">
    <location>
        <begin position="88"/>
        <end position="112"/>
    </location>
</feature>
<protein>
    <recommendedName>
        <fullName evidence="11">t-SNARE coiled-coil homology domain-containing protein</fullName>
    </recommendedName>
</protein>
<evidence type="ECO:0000256" key="10">
    <source>
        <dbReference type="SAM" id="Phobius"/>
    </source>
</evidence>
<dbReference type="EMBL" id="CVQH01005669">
    <property type="protein sequence ID" value="CRK14574.1"/>
    <property type="molecule type" value="Genomic_DNA"/>
</dbReference>
<keyword evidence="5 10" id="KW-1133">Transmembrane helix</keyword>
<proteinExistence type="predicted"/>
<keyword evidence="6" id="KW-0333">Golgi apparatus</keyword>
<evidence type="ECO:0000256" key="9">
    <source>
        <dbReference type="SAM" id="MobiDB-lite"/>
    </source>
</evidence>
<feature type="compositionally biased region" description="Acidic residues" evidence="9">
    <location>
        <begin position="27"/>
        <end position="46"/>
    </location>
</feature>
<evidence type="ECO:0000259" key="11">
    <source>
        <dbReference type="PROSITE" id="PS50192"/>
    </source>
</evidence>
<evidence type="ECO:0000256" key="2">
    <source>
        <dbReference type="ARBA" id="ARBA00022448"/>
    </source>
</evidence>
<dbReference type="Proteomes" id="UP000044602">
    <property type="component" value="Unassembled WGS sequence"/>
</dbReference>
<reference evidence="12 13" key="1">
    <citation type="submission" date="2015-05" db="EMBL/GenBank/DDBJ databases">
        <authorList>
            <person name="Wang D.B."/>
            <person name="Wang M."/>
        </authorList>
    </citation>
    <scope>NUCLEOTIDE SEQUENCE [LARGE SCALE GENOMIC DNA]</scope>
    <source>
        <strain evidence="12">VL1</strain>
    </source>
</reference>
<evidence type="ECO:0000256" key="6">
    <source>
        <dbReference type="ARBA" id="ARBA00023034"/>
    </source>
</evidence>
<organism evidence="12 13">
    <name type="scientific">Verticillium longisporum</name>
    <name type="common">Verticillium dahliae var. longisporum</name>
    <dbReference type="NCBI Taxonomy" id="100787"/>
    <lineage>
        <taxon>Eukaryota</taxon>
        <taxon>Fungi</taxon>
        <taxon>Dikarya</taxon>
        <taxon>Ascomycota</taxon>
        <taxon>Pezizomycotina</taxon>
        <taxon>Sordariomycetes</taxon>
        <taxon>Hypocreomycetidae</taxon>
        <taxon>Glomerellales</taxon>
        <taxon>Plectosphaerellaceae</taxon>
        <taxon>Verticillium</taxon>
    </lineage>
</organism>
<evidence type="ECO:0000313" key="13">
    <source>
        <dbReference type="Proteomes" id="UP000044602"/>
    </source>
</evidence>